<dbReference type="PANTHER" id="PTHR43303:SF4">
    <property type="entry name" value="NADPH DEHYDROGENASE C23G7.10C-RELATED"/>
    <property type="match status" value="1"/>
</dbReference>
<dbReference type="GO" id="GO:0010181">
    <property type="term" value="F:FMN binding"/>
    <property type="evidence" value="ECO:0007669"/>
    <property type="project" value="InterPro"/>
</dbReference>
<evidence type="ECO:0000256" key="4">
    <source>
        <dbReference type="ARBA" id="ARBA00022857"/>
    </source>
</evidence>
<keyword evidence="4" id="KW-0521">NADP</keyword>
<dbReference type="GO" id="GO:0003959">
    <property type="term" value="F:NADPH dehydrogenase activity"/>
    <property type="evidence" value="ECO:0007669"/>
    <property type="project" value="InterPro"/>
</dbReference>
<dbReference type="Gene3D" id="3.20.20.70">
    <property type="entry name" value="Aldolase class I"/>
    <property type="match status" value="1"/>
</dbReference>
<evidence type="ECO:0000256" key="5">
    <source>
        <dbReference type="ARBA" id="ARBA00023002"/>
    </source>
</evidence>
<accession>A0A381TEW4</accession>
<organism evidence="7">
    <name type="scientific">marine metagenome</name>
    <dbReference type="NCBI Taxonomy" id="408172"/>
    <lineage>
        <taxon>unclassified sequences</taxon>
        <taxon>metagenomes</taxon>
        <taxon>ecological metagenomes</taxon>
    </lineage>
</organism>
<proteinExistence type="predicted"/>
<keyword evidence="3" id="KW-0288">FMN</keyword>
<dbReference type="InterPro" id="IPR001155">
    <property type="entry name" value="OxRdtase_FMN_N"/>
</dbReference>
<dbReference type="InterPro" id="IPR044152">
    <property type="entry name" value="YqjM-like"/>
</dbReference>
<dbReference type="AlphaFoldDB" id="A0A381TEW4"/>
<comment type="cofactor">
    <cofactor evidence="1">
        <name>FMN</name>
        <dbReference type="ChEBI" id="CHEBI:58210"/>
    </cofactor>
</comment>
<dbReference type="PANTHER" id="PTHR43303">
    <property type="entry name" value="NADPH DEHYDROGENASE C23G7.10C-RELATED"/>
    <property type="match status" value="1"/>
</dbReference>
<evidence type="ECO:0000256" key="2">
    <source>
        <dbReference type="ARBA" id="ARBA00022630"/>
    </source>
</evidence>
<evidence type="ECO:0000256" key="1">
    <source>
        <dbReference type="ARBA" id="ARBA00001917"/>
    </source>
</evidence>
<dbReference type="InterPro" id="IPR013785">
    <property type="entry name" value="Aldolase_TIM"/>
</dbReference>
<dbReference type="GO" id="GO:0050661">
    <property type="term" value="F:NADP binding"/>
    <property type="evidence" value="ECO:0007669"/>
    <property type="project" value="InterPro"/>
</dbReference>
<dbReference type="SUPFAM" id="SSF51395">
    <property type="entry name" value="FMN-linked oxidoreductases"/>
    <property type="match status" value="1"/>
</dbReference>
<evidence type="ECO:0000256" key="3">
    <source>
        <dbReference type="ARBA" id="ARBA00022643"/>
    </source>
</evidence>
<dbReference type="Pfam" id="PF00724">
    <property type="entry name" value="Oxidored_FMN"/>
    <property type="match status" value="1"/>
</dbReference>
<evidence type="ECO:0000259" key="6">
    <source>
        <dbReference type="Pfam" id="PF00724"/>
    </source>
</evidence>
<protein>
    <recommendedName>
        <fullName evidence="6">NADH:flavin oxidoreductase/NADH oxidase N-terminal domain-containing protein</fullName>
    </recommendedName>
</protein>
<reference evidence="7" key="1">
    <citation type="submission" date="2018-05" db="EMBL/GenBank/DDBJ databases">
        <authorList>
            <person name="Lanie J.A."/>
            <person name="Ng W.-L."/>
            <person name="Kazmierczak K.M."/>
            <person name="Andrzejewski T.M."/>
            <person name="Davidsen T.M."/>
            <person name="Wayne K.J."/>
            <person name="Tettelin H."/>
            <person name="Glass J.I."/>
            <person name="Rusch D."/>
            <person name="Podicherti R."/>
            <person name="Tsui H.-C.T."/>
            <person name="Winkler M.E."/>
        </authorList>
    </citation>
    <scope>NUCLEOTIDE SEQUENCE</scope>
</reference>
<evidence type="ECO:0000313" key="7">
    <source>
        <dbReference type="EMBL" id="SVA13267.1"/>
    </source>
</evidence>
<feature type="domain" description="NADH:flavin oxidoreductase/NADH oxidase N-terminal" evidence="6">
    <location>
        <begin position="6"/>
        <end position="346"/>
    </location>
</feature>
<sequence>MSTPLLFQPISMRSVTLKNRVVVAPMHQYAAVKGYPTDWHLMNAGRFAAGGAGLVFIESTKVERRGCGTAGDMGLWDDSYTFHFKRLADFIRNQNSVPAIQLGHSGRKARRFRPWEGGAPLTLEGALEAGVDDWDDWELVAPSAIGSSESEPIPRALSFGEIQKTVENWGEAARRANEAGFEVLEIHAAHGYLLHQFLSPKANQRTDEYGGTESKRMRLPLEVVEEVRANWPDDKPLFIRLSVEDDAGWGPDESVRFSRLVKEKGVDVIDCSSGGMRGSPVLSAGPVGYGYQVPYAEKIRKEVGMMSMAVGLIVHADQAEEILQSGQADLIAIAREFLHNPNWALDAALKLGMEDAFKVTPPAYDYWLEKRSSSVKGVVPSTYFPGSDNGSFQRET</sequence>
<gene>
    <name evidence="7" type="ORF">METZ01_LOCUS66121</name>
</gene>
<dbReference type="EMBL" id="UINC01004295">
    <property type="protein sequence ID" value="SVA13267.1"/>
    <property type="molecule type" value="Genomic_DNA"/>
</dbReference>
<keyword evidence="2" id="KW-0285">Flavoprotein</keyword>
<keyword evidence="5" id="KW-0560">Oxidoreductase</keyword>
<dbReference type="CDD" id="cd02932">
    <property type="entry name" value="OYE_YqiM_FMN"/>
    <property type="match status" value="1"/>
</dbReference>
<name>A0A381TEW4_9ZZZZ</name>